<evidence type="ECO:0000313" key="6">
    <source>
        <dbReference type="EMBL" id="BDE95850.1"/>
    </source>
</evidence>
<evidence type="ECO:0000256" key="3">
    <source>
        <dbReference type="ARBA" id="ARBA00023163"/>
    </source>
</evidence>
<keyword evidence="4" id="KW-0472">Membrane</keyword>
<keyword evidence="2" id="KW-0238">DNA-binding</keyword>
<reference evidence="6 7" key="1">
    <citation type="submission" date="2022-01" db="EMBL/GenBank/DDBJ databases">
        <title>Novel bile acid biosynthetic pathways are enriched in the microbiome of centenarians.</title>
        <authorList>
            <person name="Sato Y."/>
            <person name="Atarashi K."/>
            <person name="Plichta R.D."/>
            <person name="Arai Y."/>
            <person name="Sasajima S."/>
            <person name="Kearney M.S."/>
            <person name="Suda W."/>
            <person name="Takeshita K."/>
            <person name="Sasaki T."/>
            <person name="Okamoto S."/>
            <person name="Skelly N.A."/>
            <person name="Okamura Y."/>
            <person name="Vlamakis H."/>
            <person name="Li Y."/>
            <person name="Tanoue T."/>
            <person name="Takei H."/>
            <person name="Nittono H."/>
            <person name="Narushima S."/>
            <person name="Irie J."/>
            <person name="Itoh H."/>
            <person name="Moriya K."/>
            <person name="Sugiura Y."/>
            <person name="Suematsu M."/>
            <person name="Moritoki N."/>
            <person name="Shibata S."/>
            <person name="Littman R.D."/>
            <person name="Fischbach A.M."/>
            <person name="Uwamino Y."/>
            <person name="Inoue T."/>
            <person name="Honda A."/>
            <person name="Hattori M."/>
            <person name="Murai T."/>
            <person name="Xavier J.R."/>
            <person name="Hirose N."/>
            <person name="Honda K."/>
        </authorList>
    </citation>
    <scope>NUCLEOTIDE SEQUENCE [LARGE SCALE GENOMIC DNA]</scope>
    <source>
        <strain evidence="6 7">CE91-St30</strain>
    </source>
</reference>
<name>A0ABM7WHV7_9ACTN</name>
<proteinExistence type="predicted"/>
<feature type="transmembrane region" description="Helical" evidence="4">
    <location>
        <begin position="64"/>
        <end position="85"/>
    </location>
</feature>
<dbReference type="PROSITE" id="PS50043">
    <property type="entry name" value="HTH_LUXR_2"/>
    <property type="match status" value="1"/>
</dbReference>
<dbReference type="Proteomes" id="UP001320544">
    <property type="component" value="Chromosome"/>
</dbReference>
<gene>
    <name evidence="6" type="ORF">CE91St30_11830</name>
</gene>
<dbReference type="PANTHER" id="PTHR44688:SF16">
    <property type="entry name" value="DNA-BINDING TRANSCRIPTIONAL ACTIVATOR DEVR_DOSR"/>
    <property type="match status" value="1"/>
</dbReference>
<accession>A0ABM7WHV7</accession>
<feature type="transmembrane region" description="Helical" evidence="4">
    <location>
        <begin position="34"/>
        <end position="52"/>
    </location>
</feature>
<feature type="transmembrane region" description="Helical" evidence="4">
    <location>
        <begin position="179"/>
        <end position="197"/>
    </location>
</feature>
<dbReference type="EMBL" id="AP025564">
    <property type="protein sequence ID" value="BDE95850.1"/>
    <property type="molecule type" value="Genomic_DNA"/>
</dbReference>
<feature type="transmembrane region" description="Helical" evidence="4">
    <location>
        <begin position="280"/>
        <end position="298"/>
    </location>
</feature>
<dbReference type="RefSeq" id="WP_279611961.1">
    <property type="nucleotide sequence ID" value="NZ_AP025564.1"/>
</dbReference>
<feature type="domain" description="HTH luxR-type" evidence="5">
    <location>
        <begin position="332"/>
        <end position="397"/>
    </location>
</feature>
<evidence type="ECO:0000256" key="2">
    <source>
        <dbReference type="ARBA" id="ARBA00023125"/>
    </source>
</evidence>
<dbReference type="CDD" id="cd06170">
    <property type="entry name" value="LuxR_C_like"/>
    <property type="match status" value="1"/>
</dbReference>
<dbReference type="InterPro" id="IPR016032">
    <property type="entry name" value="Sig_transdc_resp-reg_C-effctor"/>
</dbReference>
<dbReference type="InterPro" id="IPR036388">
    <property type="entry name" value="WH-like_DNA-bd_sf"/>
</dbReference>
<sequence length="399" mass="43510">MLFGCLATVGYACSLLFVSMLWAVMLMRIVYATGLFHAVSVLAASSILGFLLSPTFVASSLSMGFMPVCGVFAAGVLVWIELGLVEEDADSSQFQPLSQAPYVKAWTAPLIAYLLFAVSHAIGYANGTSREVHVTDGQLMAATSSFVDYAVFLVFSAVILAAAVRSWRESQHYQEKTTFWVASMGVSIGLFFGLFFADAISQPAFSAFSVMSAISPCFPILLAFIALLMTYQSRLSPLQSFGLFFFAMLAVEKLLAYVVLTPVFEALGTFPTEITRAIDVAIGAVSLISLLVFFIKFCQSNTLRMLFSAADGRPHADEGCSAAVPHHAICLSLAREHDLTKRELDILNYLALGYSAKRIGEMLFISERTVQTHTRNIYRKLDVHTRQDVIDLVGAGVVR</sequence>
<keyword evidence="7" id="KW-1185">Reference proteome</keyword>
<dbReference type="SUPFAM" id="SSF46894">
    <property type="entry name" value="C-terminal effector domain of the bipartite response regulators"/>
    <property type="match status" value="1"/>
</dbReference>
<organism evidence="6 7">
    <name type="scientific">Raoultibacter timonensis</name>
    <dbReference type="NCBI Taxonomy" id="1907662"/>
    <lineage>
        <taxon>Bacteria</taxon>
        <taxon>Bacillati</taxon>
        <taxon>Actinomycetota</taxon>
        <taxon>Coriobacteriia</taxon>
        <taxon>Eggerthellales</taxon>
        <taxon>Eggerthellaceae</taxon>
        <taxon>Raoultibacter</taxon>
    </lineage>
</organism>
<protein>
    <recommendedName>
        <fullName evidence="5">HTH luxR-type domain-containing protein</fullName>
    </recommendedName>
</protein>
<feature type="transmembrane region" description="Helical" evidence="4">
    <location>
        <begin position="6"/>
        <end position="27"/>
    </location>
</feature>
<dbReference type="SMART" id="SM00421">
    <property type="entry name" value="HTH_LUXR"/>
    <property type="match status" value="1"/>
</dbReference>
<dbReference type="InterPro" id="IPR000792">
    <property type="entry name" value="Tscrpt_reg_LuxR_C"/>
</dbReference>
<keyword evidence="4" id="KW-0812">Transmembrane</keyword>
<evidence type="ECO:0000259" key="5">
    <source>
        <dbReference type="PROSITE" id="PS50043"/>
    </source>
</evidence>
<keyword evidence="3" id="KW-0804">Transcription</keyword>
<evidence type="ECO:0000256" key="4">
    <source>
        <dbReference type="SAM" id="Phobius"/>
    </source>
</evidence>
<dbReference type="Gene3D" id="1.10.10.10">
    <property type="entry name" value="Winged helix-like DNA-binding domain superfamily/Winged helix DNA-binding domain"/>
    <property type="match status" value="1"/>
</dbReference>
<keyword evidence="1" id="KW-0805">Transcription regulation</keyword>
<dbReference type="PROSITE" id="PS00622">
    <property type="entry name" value="HTH_LUXR_1"/>
    <property type="match status" value="1"/>
</dbReference>
<dbReference type="PANTHER" id="PTHR44688">
    <property type="entry name" value="DNA-BINDING TRANSCRIPTIONAL ACTIVATOR DEVR_DOSR"/>
    <property type="match status" value="1"/>
</dbReference>
<evidence type="ECO:0000256" key="1">
    <source>
        <dbReference type="ARBA" id="ARBA00023015"/>
    </source>
</evidence>
<keyword evidence="4" id="KW-1133">Transmembrane helix</keyword>
<feature type="transmembrane region" description="Helical" evidence="4">
    <location>
        <begin position="106"/>
        <end position="126"/>
    </location>
</feature>
<dbReference type="PRINTS" id="PR00038">
    <property type="entry name" value="HTHLUXR"/>
</dbReference>
<feature type="transmembrane region" description="Helical" evidence="4">
    <location>
        <begin position="241"/>
        <end position="260"/>
    </location>
</feature>
<dbReference type="Pfam" id="PF00196">
    <property type="entry name" value="GerE"/>
    <property type="match status" value="1"/>
</dbReference>
<feature type="transmembrane region" description="Helical" evidence="4">
    <location>
        <begin position="203"/>
        <end position="229"/>
    </location>
</feature>
<evidence type="ECO:0000313" key="7">
    <source>
        <dbReference type="Proteomes" id="UP001320544"/>
    </source>
</evidence>
<feature type="transmembrane region" description="Helical" evidence="4">
    <location>
        <begin position="146"/>
        <end position="167"/>
    </location>
</feature>